<evidence type="ECO:0000313" key="2">
    <source>
        <dbReference type="EMBL" id="TLG99010.1"/>
    </source>
</evidence>
<keyword evidence="3" id="KW-1185">Reference proteome</keyword>
<sequence length="135" mass="15653">MADLIIKYQKKRQYINLFIGCLWIALGAYGLWSSDGIRWSRIIIIAVGTIQVGMVIWNLKYQYLTMTENFIKENFLFGKKILMQDIIHVKKIKGNYAINTADKELVIKTNLIAEDSLIELLFFMGTLETQEVKTI</sequence>
<keyword evidence="1" id="KW-0472">Membrane</keyword>
<organism evidence="2 3">
    <name type="scientific">Bizionia argentinensis JUB59</name>
    <dbReference type="NCBI Taxonomy" id="1046627"/>
    <lineage>
        <taxon>Bacteria</taxon>
        <taxon>Pseudomonadati</taxon>
        <taxon>Bacteroidota</taxon>
        <taxon>Flavobacteriia</taxon>
        <taxon>Flavobacteriales</taxon>
        <taxon>Flavobacteriaceae</taxon>
        <taxon>Bizionia</taxon>
    </lineage>
</organism>
<dbReference type="AlphaFoldDB" id="A0A4U8UJ67"/>
<protein>
    <submittedName>
        <fullName evidence="2">Uncharacterized protein</fullName>
    </submittedName>
</protein>
<evidence type="ECO:0000256" key="1">
    <source>
        <dbReference type="SAM" id="Phobius"/>
    </source>
</evidence>
<accession>A0A4U8UJ67</accession>
<comment type="caution">
    <text evidence="2">The sequence shown here is derived from an EMBL/GenBank/DDBJ whole genome shotgun (WGS) entry which is preliminary data.</text>
</comment>
<feature type="transmembrane region" description="Helical" evidence="1">
    <location>
        <begin position="38"/>
        <end position="59"/>
    </location>
</feature>
<evidence type="ECO:0000313" key="3">
    <source>
        <dbReference type="Proteomes" id="UP000003730"/>
    </source>
</evidence>
<dbReference type="STRING" id="1046627.BZARG_2020"/>
<dbReference type="Proteomes" id="UP000003730">
    <property type="component" value="Unassembled WGS sequence"/>
</dbReference>
<dbReference type="RefSeq" id="WP_050807306.1">
    <property type="nucleotide sequence ID" value="NZ_AFXZ01000038.1"/>
</dbReference>
<keyword evidence="1" id="KW-1133">Transmembrane helix</keyword>
<dbReference type="OrthoDB" id="1452529at2"/>
<feature type="transmembrane region" description="Helical" evidence="1">
    <location>
        <begin position="14"/>
        <end position="32"/>
    </location>
</feature>
<keyword evidence="1" id="KW-0812">Transmembrane</keyword>
<dbReference type="EMBL" id="AFXZ01000038">
    <property type="protein sequence ID" value="TLG99010.1"/>
    <property type="molecule type" value="Genomic_DNA"/>
</dbReference>
<gene>
    <name evidence="2" type="ORF">BZARG_03540</name>
</gene>
<reference evidence="2 3" key="1">
    <citation type="journal article" date="2008" name="Int. J. Syst. Evol. Microbiol.">
        <title>Bizionia argentinensis sp. nov., isolated from surface marine water in Antarctica.</title>
        <authorList>
            <person name="Bercovich A."/>
            <person name="Vazquez S.C."/>
            <person name="Yankilevich P."/>
            <person name="Coria S.H."/>
            <person name="Foti M."/>
            <person name="Hernandez E."/>
            <person name="Vidal A."/>
            <person name="Ruberto L."/>
            <person name="Melo C."/>
            <person name="Marenssi S."/>
            <person name="Criscuolo M."/>
            <person name="Memoli M."/>
            <person name="Arguelles M."/>
            <person name="Mac Cormack W.P."/>
        </authorList>
    </citation>
    <scope>NUCLEOTIDE SEQUENCE [LARGE SCALE GENOMIC DNA]</scope>
    <source>
        <strain evidence="2 3">JUB59</strain>
    </source>
</reference>
<name>A0A4U8UJ67_9FLAO</name>
<proteinExistence type="predicted"/>